<protein>
    <submittedName>
        <fullName evidence="2">Lysophospholipase L1</fullName>
    </submittedName>
</protein>
<dbReference type="OrthoDB" id="2149715at2"/>
<reference evidence="3" key="1">
    <citation type="submission" date="2016-08" db="EMBL/GenBank/DDBJ databases">
        <authorList>
            <person name="Varghese N."/>
            <person name="Submissions Spin"/>
        </authorList>
    </citation>
    <scope>NUCLEOTIDE SEQUENCE [LARGE SCALE GENOMIC DNA]</scope>
    <source>
        <strain evidence="3">R-53094</strain>
    </source>
</reference>
<dbReference type="InterPro" id="IPR013830">
    <property type="entry name" value="SGNH_hydro"/>
</dbReference>
<proteinExistence type="predicted"/>
<dbReference type="AlphaFoldDB" id="A0A1C3Z7E2"/>
<dbReference type="Proteomes" id="UP000199268">
    <property type="component" value="Unassembled WGS sequence"/>
</dbReference>
<name>A0A1C3Z7E2_9LACO</name>
<organism evidence="2 3">
    <name type="scientific">Weissella bombi</name>
    <dbReference type="NCBI Taxonomy" id="1505725"/>
    <lineage>
        <taxon>Bacteria</taxon>
        <taxon>Bacillati</taxon>
        <taxon>Bacillota</taxon>
        <taxon>Bacilli</taxon>
        <taxon>Lactobacillales</taxon>
        <taxon>Lactobacillaceae</taxon>
        <taxon>Weissella</taxon>
    </lineage>
</organism>
<evidence type="ECO:0000259" key="1">
    <source>
        <dbReference type="Pfam" id="PF13472"/>
    </source>
</evidence>
<dbReference type="Gene3D" id="3.40.50.1110">
    <property type="entry name" value="SGNH hydrolase"/>
    <property type="match status" value="1"/>
</dbReference>
<keyword evidence="3" id="KW-1185">Reference proteome</keyword>
<dbReference type="InterPro" id="IPR036514">
    <property type="entry name" value="SGNH_hydro_sf"/>
</dbReference>
<evidence type="ECO:0000313" key="2">
    <source>
        <dbReference type="EMBL" id="SCB78182.1"/>
    </source>
</evidence>
<evidence type="ECO:0000313" key="3">
    <source>
        <dbReference type="Proteomes" id="UP000199268"/>
    </source>
</evidence>
<dbReference type="STRING" id="1505725.GA0061074_101344"/>
<dbReference type="RefSeq" id="WP_092461373.1">
    <property type="nucleotide sequence ID" value="NZ_BJEE01000002.1"/>
</dbReference>
<gene>
    <name evidence="2" type="ORF">GA0061074_101344</name>
</gene>
<feature type="domain" description="SGNH hydrolase-type esterase" evidence="1">
    <location>
        <begin position="66"/>
        <end position="241"/>
    </location>
</feature>
<dbReference type="EMBL" id="FMAO01000001">
    <property type="protein sequence ID" value="SCB78182.1"/>
    <property type="molecule type" value="Genomic_DNA"/>
</dbReference>
<sequence>MLLIRFLWTLLIGILVFTMESKVVRAYEGRLVNANYKKGMYINEGNKNCPSLTELAYFTDKNIWIIGDSLMIGWDGKRVVSNSCPKIIERLLQPNLLDARYSFSGAQISGNRTVKTVDLTNNVTNIIEDNEFKNADYLLIALGVNDLNYSDNNLGYVQQRLQSNICRLKQVNSDLKIMGIVPFDSYLEKKASKYTLRELQNALIETFNSFGIPVINWQQSSFSYSQYSLNDGVHPTQDVYQQMGYMIANFIVHSRSMMPNVNDKNNTLFLSNGWQTNELGDKQYAQNNMLLVDWQLIDGVWYYFDPKTKALKN</sequence>
<dbReference type="SUPFAM" id="SSF52266">
    <property type="entry name" value="SGNH hydrolase"/>
    <property type="match status" value="1"/>
</dbReference>
<dbReference type="CDD" id="cd00229">
    <property type="entry name" value="SGNH_hydrolase"/>
    <property type="match status" value="1"/>
</dbReference>
<dbReference type="Pfam" id="PF13472">
    <property type="entry name" value="Lipase_GDSL_2"/>
    <property type="match status" value="1"/>
</dbReference>
<accession>A0A1C3Z7E2</accession>
<dbReference type="Gene3D" id="2.10.270.10">
    <property type="entry name" value="Cholin Binding"/>
    <property type="match status" value="1"/>
</dbReference>